<feature type="compositionally biased region" description="Low complexity" evidence="1">
    <location>
        <begin position="1245"/>
        <end position="1268"/>
    </location>
</feature>
<feature type="compositionally biased region" description="Low complexity" evidence="1">
    <location>
        <begin position="1089"/>
        <end position="1113"/>
    </location>
</feature>
<protein>
    <submittedName>
        <fullName evidence="3">Nuclear receptor coactivator 6</fullName>
    </submittedName>
</protein>
<reference evidence="3" key="2">
    <citation type="submission" date="2025-08" db="UniProtKB">
        <authorList>
            <consortium name="Ensembl"/>
        </authorList>
    </citation>
    <scope>IDENTIFICATION</scope>
</reference>
<proteinExistence type="predicted"/>
<feature type="compositionally biased region" description="Basic and acidic residues" evidence="1">
    <location>
        <begin position="1371"/>
        <end position="1383"/>
    </location>
</feature>
<feature type="compositionally biased region" description="Pro residues" evidence="1">
    <location>
        <begin position="1138"/>
        <end position="1151"/>
    </location>
</feature>
<feature type="region of interest" description="Disordered" evidence="1">
    <location>
        <begin position="1594"/>
        <end position="1916"/>
    </location>
</feature>
<feature type="compositionally biased region" description="Pro residues" evidence="1">
    <location>
        <begin position="385"/>
        <end position="394"/>
    </location>
</feature>
<feature type="region of interest" description="Disordered" evidence="1">
    <location>
        <begin position="1"/>
        <end position="40"/>
    </location>
</feature>
<dbReference type="Proteomes" id="UP000018468">
    <property type="component" value="Linkage group LG18"/>
</dbReference>
<feature type="compositionally biased region" description="Polar residues" evidence="1">
    <location>
        <begin position="1809"/>
        <end position="1827"/>
    </location>
</feature>
<dbReference type="Pfam" id="PF13820">
    <property type="entry name" value="NCOA6_TRADD-N"/>
    <property type="match status" value="1"/>
</dbReference>
<dbReference type="PANTHER" id="PTHR15690">
    <property type="entry name" value="NUCLEAR RECEPTOR COACTIVATOR 6"/>
    <property type="match status" value="1"/>
</dbReference>
<feature type="compositionally biased region" description="Polar residues" evidence="1">
    <location>
        <begin position="1305"/>
        <end position="1323"/>
    </location>
</feature>
<feature type="compositionally biased region" description="Pro residues" evidence="1">
    <location>
        <begin position="1634"/>
        <end position="1644"/>
    </location>
</feature>
<feature type="region of interest" description="Disordered" evidence="1">
    <location>
        <begin position="837"/>
        <end position="928"/>
    </location>
</feature>
<dbReference type="GO" id="GO:0003713">
    <property type="term" value="F:transcription coactivator activity"/>
    <property type="evidence" value="ECO:0000318"/>
    <property type="project" value="GO_Central"/>
</dbReference>
<feature type="compositionally biased region" description="Polar residues" evidence="1">
    <location>
        <begin position="1337"/>
        <end position="1354"/>
    </location>
</feature>
<dbReference type="GO" id="GO:0005667">
    <property type="term" value="C:transcription regulator complex"/>
    <property type="evidence" value="ECO:0000318"/>
    <property type="project" value="GO_Central"/>
</dbReference>
<dbReference type="HOGENOM" id="CLU_001959_0_0_1"/>
<feature type="compositionally biased region" description="Polar residues" evidence="1">
    <location>
        <begin position="1690"/>
        <end position="1701"/>
    </location>
</feature>
<feature type="compositionally biased region" description="Basic residues" evidence="1">
    <location>
        <begin position="852"/>
        <end position="864"/>
    </location>
</feature>
<dbReference type="GeneTree" id="ENSGT00730000111114"/>
<feature type="region of interest" description="Disordered" evidence="1">
    <location>
        <begin position="553"/>
        <end position="573"/>
    </location>
</feature>
<feature type="compositionally biased region" description="Polar residues" evidence="1">
    <location>
        <begin position="344"/>
        <end position="364"/>
    </location>
</feature>
<reference evidence="3" key="3">
    <citation type="submission" date="2025-09" db="UniProtKB">
        <authorList>
            <consortium name="Ensembl"/>
        </authorList>
    </citation>
    <scope>IDENTIFICATION</scope>
</reference>
<reference evidence="4" key="1">
    <citation type="submission" date="2011-12" db="EMBL/GenBank/DDBJ databases">
        <title>The Draft Genome of Lepisosteus oculatus.</title>
        <authorList>
            <consortium name="The Broad Institute Genome Assembly &amp; Analysis Group"/>
            <consortium name="Computational R&amp;D Group"/>
            <consortium name="and Sequencing Platform"/>
            <person name="Di Palma F."/>
            <person name="Alfoldi J."/>
            <person name="Johnson J."/>
            <person name="Berlin A."/>
            <person name="Gnerre S."/>
            <person name="Jaffe D."/>
            <person name="MacCallum I."/>
            <person name="Young S."/>
            <person name="Walker B.J."/>
            <person name="Lander E.S."/>
            <person name="Lindblad-Toh K."/>
        </authorList>
    </citation>
    <scope>NUCLEOTIDE SEQUENCE [LARGE SCALE GENOMIC DNA]</scope>
</reference>
<dbReference type="InterPro" id="IPR032715">
    <property type="entry name" value="NCOA6_TRADD-N"/>
</dbReference>
<feature type="compositionally biased region" description="Low complexity" evidence="1">
    <location>
        <begin position="1745"/>
        <end position="1782"/>
    </location>
</feature>
<evidence type="ECO:0000259" key="2">
    <source>
        <dbReference type="Pfam" id="PF13820"/>
    </source>
</evidence>
<keyword evidence="4" id="KW-1185">Reference proteome</keyword>
<feature type="compositionally biased region" description="Low complexity" evidence="1">
    <location>
        <begin position="702"/>
        <end position="717"/>
    </location>
</feature>
<dbReference type="InterPro" id="IPR026638">
    <property type="entry name" value="NCOA6"/>
</dbReference>
<feature type="compositionally biased region" description="Polar residues" evidence="1">
    <location>
        <begin position="1119"/>
        <end position="1133"/>
    </location>
</feature>
<dbReference type="InParanoid" id="W5MAF8"/>
<feature type="compositionally biased region" description="Polar residues" evidence="1">
    <location>
        <begin position="1280"/>
        <end position="1295"/>
    </location>
</feature>
<dbReference type="Bgee" id="ENSLOCG00000004487">
    <property type="expression patterns" value="Expressed in camera-type eye and 13 other cell types or tissues"/>
</dbReference>
<feature type="region of interest" description="Disordered" evidence="1">
    <location>
        <begin position="695"/>
        <end position="719"/>
    </location>
</feature>
<evidence type="ECO:0000313" key="3">
    <source>
        <dbReference type="Ensembl" id="ENSLOCP00000005367.1"/>
    </source>
</evidence>
<feature type="compositionally biased region" description="Polar residues" evidence="1">
    <location>
        <begin position="555"/>
        <end position="573"/>
    </location>
</feature>
<evidence type="ECO:0000256" key="1">
    <source>
        <dbReference type="SAM" id="MobiDB-lite"/>
    </source>
</evidence>
<dbReference type="GO" id="GO:0035097">
    <property type="term" value="C:histone methyltransferase complex"/>
    <property type="evidence" value="ECO:0000318"/>
    <property type="project" value="GO_Central"/>
</dbReference>
<dbReference type="Ensembl" id="ENSLOCT00000005375.1">
    <property type="protein sequence ID" value="ENSLOCP00000005367.1"/>
    <property type="gene ID" value="ENSLOCG00000004487.1"/>
</dbReference>
<feature type="compositionally biased region" description="Low complexity" evidence="1">
    <location>
        <begin position="401"/>
        <end position="417"/>
    </location>
</feature>
<evidence type="ECO:0000313" key="4">
    <source>
        <dbReference type="Proteomes" id="UP000018468"/>
    </source>
</evidence>
<feature type="compositionally biased region" description="Basic and acidic residues" evidence="1">
    <location>
        <begin position="1843"/>
        <end position="1855"/>
    </location>
</feature>
<feature type="region of interest" description="Disordered" evidence="1">
    <location>
        <begin position="1048"/>
        <end position="1410"/>
    </location>
</feature>
<organism evidence="3 4">
    <name type="scientific">Lepisosteus oculatus</name>
    <name type="common">Spotted gar</name>
    <dbReference type="NCBI Taxonomy" id="7918"/>
    <lineage>
        <taxon>Eukaryota</taxon>
        <taxon>Metazoa</taxon>
        <taxon>Chordata</taxon>
        <taxon>Craniata</taxon>
        <taxon>Vertebrata</taxon>
        <taxon>Euteleostomi</taxon>
        <taxon>Actinopterygii</taxon>
        <taxon>Neopterygii</taxon>
        <taxon>Holostei</taxon>
        <taxon>Semionotiformes</taxon>
        <taxon>Lepisosteidae</taxon>
        <taxon>Lepisosteus</taxon>
    </lineage>
</organism>
<feature type="compositionally biased region" description="Polar residues" evidence="1">
    <location>
        <begin position="1893"/>
        <end position="1909"/>
    </location>
</feature>
<feature type="compositionally biased region" description="Polar residues" evidence="1">
    <location>
        <begin position="1595"/>
        <end position="1622"/>
    </location>
</feature>
<feature type="region of interest" description="Disordered" evidence="1">
    <location>
        <begin position="260"/>
        <end position="450"/>
    </location>
</feature>
<name>W5MAF8_LEPOC</name>
<sequence>MADWQGREPPSAWTAPVGEPDTGLDSGVEDDHDLSPRPRCQDNNSNIFIAFKGNMGDEDFQENLHNFLESMPGMLELDSERLLPQRLEPWNSVRVTFNIPRDAADRLRLIAQNNQQQLRDLGILSVQIEGEGAINVALAQNRGQEVRVNGPIGAANQMRMDMGFPMQQGPGPMRMNSPSVSMVTSGPGMGAQLLVPGGGAQMQVRTVRPPSHTDTMDPLLSGLAGQQQQVQPPPHVPTPLQAQAHHMPAVQAARQMNPAALQQLQQQQPQHPPLSGARTQFTPPNQIPIPAGWNQLPSGALQPPPAQGPLGPAWKKMPPAQMATRPSLATVQTPSHPPPPYPFGSQQAGQAFNAMGQQPQQAGNPQFAAPQPKNLQGPPVVAGPRGPPPPPPSAAPQTHLTSKSPVSSPSPFQQGSPGTPPMMGQSPAQLAPRPPAPQGFPQAVSSPGRAVLGPQGNMQPGFMVMAQQGQIPQGSHPGMGGIPKRLPMGFQNLQGNQNFLQGQVTPSTSGTLVNTNPQLQSSQSIQHAGVQPSASVSNHMQGTHVQPNVMGPHGSMNNQPPGSTAAGSMGQPSQGIQTQMIGMQHQPIPSSPGQMVQGQSGQTVLSRAQIINQGQILTGGQNPNMIPQRGMTPPKQMMPQQGQTMIGHGQVMGSQGHQVILPQNTMMEQMIASQIQGNKFGAKGQAGVMQGQIMRGPSPNVQGGQQQATQQPQQSQQIPMNGNPNQVMGLHGQPMRLPGSHHLLSDPSSSAGEMALQQMLPDVQSQQPQQQGIVGPSHMQVGNGHFPGHGMPFNTQFGGQMPMGSPCVQPGGFPGNKDVTLTSPLLVNLLQSDISASQFGQGGKQTGVNQTKPKKKKPPRKKKTNNGGPPGQQPDDGLGGLDGRPPGMEDAEGQALTGEQGVGMDTAGPKISDFTNRPPGFPAQPGDQRTLQQIPIQFMQQQQQQMQEMMMMLMMQQDPKSVRLPLPQGGPQPRGPLNPTDGQRMPVPQQGSMPMMISLQGSGTIPPSPDKPRGPLMVNPQLAARRMPLGEAAQAVPSLSSEEVAGMHTLQDGSTSEMGHQAGNGGPQIVGNPGASQLMMKPGPSPLPQHQGASPQHQLQQPQQSGPIPGSHGLHFPNAPTTSQASRPKTPNRASPRPYYPHTPTNRPPSTEPSEINLSPERLNASIAGLFPPQINIPLPPRQPNLNRGFDQQGLNPTTLKAIGQAPSSLTSLGNSNNGQQTFTSGSNAGGTGTKLEKVSTGGLAKRSSPSNSRRSSPASSRKTTPSPGRQNAKAKLALTSPQHQQPMVNPQNILGNPPPVLPSSVGNTVPSSTSGTQHIQNPFPSPLGNPTEMNKEGQTTAMEARHTAQSQRDPSLPEIKSPSATQEQKSIVEESSRRDASVPEKVQPLLSTPEDSKTAPSPTLRDAPTSLGQLLDISGAPNVSLQPILDGPQEDDQNRKVSPRFAGDQEAVQNPSTSQSNDAATLAVVNDSETFPNTNPVPNVPAVMQRPASSTSIPSSQITVFVTSNQISSSTSASTHVPPTLVSTVVTVPNKNIKSSESQASTSAPATSRPAQFITGPVFINPIFQVPASPMPPSTNVMTQPVTMVGPLQMPSNIQFSPASTTTQPASINPPNTQTTRPLVLGQVQPGPVELPSPRPNTIPSPSSQPLTSPPPCASPGAVHARRSPMSPTATSSKSKLEKIGQMGVTKTSVGVSESTPKNEDHPTPPVVEAKPGSAVESPCHQASHVSAQTNLPEGEQQRPAPLKVAPAPVPASAGSAAGPPNSVGSSPASATPVTPTEGPPIPPVPETSQLAQQKDLTQDKGLQGNTQSTASSQPEPTQQELPTVEKTGDEAAATVTEHGEAKGVPEKPKASIRRSSRADRDTEEGAGPLEAAENGQRKRSARPGAASASTALKDSNTGTSPTQAKRRKSK</sequence>
<feature type="region of interest" description="Disordered" evidence="1">
    <location>
        <begin position="959"/>
        <end position="1020"/>
    </location>
</feature>
<feature type="domain" description="Nuclear receptor coactivator 6 TRADD-N" evidence="2">
    <location>
        <begin position="46"/>
        <end position="184"/>
    </location>
</feature>
<dbReference type="eggNOG" id="ENOG502QQMS">
    <property type="taxonomic scope" value="Eukaryota"/>
</dbReference>
<dbReference type="FunCoup" id="W5MAF8">
    <property type="interactions" value="723"/>
</dbReference>
<dbReference type="OMA" id="RDYPFES"/>
<dbReference type="EMBL" id="AHAT01025258">
    <property type="status" value="NOT_ANNOTATED_CDS"/>
    <property type="molecule type" value="Genomic_DNA"/>
</dbReference>
<dbReference type="STRING" id="7918.ENSLOCP00000005367"/>
<dbReference type="PANTHER" id="PTHR15690:SF0">
    <property type="entry name" value="NUCLEAR RECEPTOR COACTIVATOR 6"/>
    <property type="match status" value="1"/>
</dbReference>
<feature type="compositionally biased region" description="Low complexity" evidence="1">
    <location>
        <begin position="1208"/>
        <end position="1219"/>
    </location>
</feature>
<dbReference type="GO" id="GO:0045944">
    <property type="term" value="P:positive regulation of transcription by RNA polymerase II"/>
    <property type="evidence" value="ECO:0000318"/>
    <property type="project" value="GO_Central"/>
</dbReference>
<accession>W5MAF8</accession>